<dbReference type="OrthoDB" id="881869at2"/>
<dbReference type="Pfam" id="PF01381">
    <property type="entry name" value="HTH_3"/>
    <property type="match status" value="1"/>
</dbReference>
<dbReference type="PANTHER" id="PTHR46558">
    <property type="entry name" value="TRACRIPTIONAL REGULATORY PROTEIN-RELATED-RELATED"/>
    <property type="match status" value="1"/>
</dbReference>
<dbReference type="InterPro" id="IPR049639">
    <property type="entry name" value="RstR"/>
</dbReference>
<feature type="domain" description="HTH cro/C1-type" evidence="2">
    <location>
        <begin position="12"/>
        <end position="61"/>
    </location>
</feature>
<sequence>MSFGKRLSEVGKSMGLSQEEVAKHLGTKAPVIGRYERDEMKPSIETATKLADLLEVSLDYLVGKTDVEVDRQLLKRVLEVQQMEEEDREHILYTLDALIKNVKLKSIA</sequence>
<dbReference type="InterPro" id="IPR001387">
    <property type="entry name" value="Cro/C1-type_HTH"/>
</dbReference>
<accession>A0A5N5IN93</accession>
<dbReference type="Gene3D" id="1.10.260.40">
    <property type="entry name" value="lambda repressor-like DNA-binding domains"/>
    <property type="match status" value="1"/>
</dbReference>
<name>A0A5N5IN93_9FLAO</name>
<dbReference type="RefSeq" id="WP_151891742.1">
    <property type="nucleotide sequence ID" value="NZ_VNIK02000020.1"/>
</dbReference>
<evidence type="ECO:0000313" key="3">
    <source>
        <dbReference type="EMBL" id="KAB5483642.1"/>
    </source>
</evidence>
<dbReference type="EMBL" id="VNIK02000020">
    <property type="protein sequence ID" value="KAB5483642.1"/>
    <property type="molecule type" value="Genomic_DNA"/>
</dbReference>
<evidence type="ECO:0000256" key="1">
    <source>
        <dbReference type="ARBA" id="ARBA00023125"/>
    </source>
</evidence>
<gene>
    <name evidence="3" type="ORF">FOT42_017570</name>
</gene>
<reference evidence="3" key="1">
    <citation type="submission" date="2019-10" db="EMBL/GenBank/DDBJ databases">
        <title>Muricauda hadale sp. nov., a piezophilic bacterium isolated from hadopelagic water of the Mariana Trench.</title>
        <authorList>
            <person name="Wei Y."/>
        </authorList>
    </citation>
    <scope>NUCLEOTIDE SEQUENCE [LARGE SCALE GENOMIC DNA]</scope>
    <source>
        <strain evidence="3">MT-229</strain>
    </source>
</reference>
<dbReference type="GO" id="GO:0003677">
    <property type="term" value="F:DNA binding"/>
    <property type="evidence" value="ECO:0007669"/>
    <property type="project" value="UniProtKB-KW"/>
</dbReference>
<dbReference type="CDD" id="cd00093">
    <property type="entry name" value="HTH_XRE"/>
    <property type="match status" value="1"/>
</dbReference>
<keyword evidence="4" id="KW-1185">Reference proteome</keyword>
<dbReference type="AlphaFoldDB" id="A0A5N5IN93"/>
<dbReference type="NCBIfam" id="NF041951">
    <property type="entry name" value="phage_RstR"/>
    <property type="match status" value="1"/>
</dbReference>
<protein>
    <submittedName>
        <fullName evidence="3">Helix-turn-helix transcriptional regulator</fullName>
    </submittedName>
</protein>
<dbReference type="PANTHER" id="PTHR46558:SF13">
    <property type="entry name" value="HTH-TYPE TRANSCRIPTIONAL REGULATOR IMMR"/>
    <property type="match status" value="1"/>
</dbReference>
<evidence type="ECO:0000313" key="4">
    <source>
        <dbReference type="Proteomes" id="UP000319204"/>
    </source>
</evidence>
<organism evidence="3 4">
    <name type="scientific">Flagellimonas hadalis</name>
    <dbReference type="NCBI Taxonomy" id="2597517"/>
    <lineage>
        <taxon>Bacteria</taxon>
        <taxon>Pseudomonadati</taxon>
        <taxon>Bacteroidota</taxon>
        <taxon>Flavobacteriia</taxon>
        <taxon>Flavobacteriales</taxon>
        <taxon>Flavobacteriaceae</taxon>
        <taxon>Flagellimonas</taxon>
    </lineage>
</organism>
<keyword evidence="1" id="KW-0238">DNA-binding</keyword>
<dbReference type="InterPro" id="IPR010982">
    <property type="entry name" value="Lambda_DNA-bd_dom_sf"/>
</dbReference>
<evidence type="ECO:0000259" key="2">
    <source>
        <dbReference type="PROSITE" id="PS50943"/>
    </source>
</evidence>
<proteinExistence type="predicted"/>
<dbReference type="PROSITE" id="PS50943">
    <property type="entry name" value="HTH_CROC1"/>
    <property type="match status" value="1"/>
</dbReference>
<dbReference type="SMART" id="SM00530">
    <property type="entry name" value="HTH_XRE"/>
    <property type="match status" value="1"/>
</dbReference>
<comment type="caution">
    <text evidence="3">The sequence shown here is derived from an EMBL/GenBank/DDBJ whole genome shotgun (WGS) entry which is preliminary data.</text>
</comment>
<dbReference type="Proteomes" id="UP000319204">
    <property type="component" value="Unassembled WGS sequence"/>
</dbReference>
<dbReference type="SUPFAM" id="SSF47413">
    <property type="entry name" value="lambda repressor-like DNA-binding domains"/>
    <property type="match status" value="1"/>
</dbReference>